<evidence type="ECO:0000256" key="7">
    <source>
        <dbReference type="ARBA" id="ARBA00022833"/>
    </source>
</evidence>
<evidence type="ECO:0000256" key="1">
    <source>
        <dbReference type="ARBA" id="ARBA00001947"/>
    </source>
</evidence>
<dbReference type="GO" id="GO:0000256">
    <property type="term" value="P:allantoin catabolic process"/>
    <property type="evidence" value="ECO:0007669"/>
    <property type="project" value="InterPro"/>
</dbReference>
<dbReference type="PANTHER" id="PTHR43668">
    <property type="entry name" value="ALLANTOINASE"/>
    <property type="match status" value="1"/>
</dbReference>
<evidence type="ECO:0000256" key="6">
    <source>
        <dbReference type="ARBA" id="ARBA00022801"/>
    </source>
</evidence>
<comment type="subunit">
    <text evidence="3">Homotetramer.</text>
</comment>
<dbReference type="GO" id="GO:0008270">
    <property type="term" value="F:zinc ion binding"/>
    <property type="evidence" value="ECO:0007669"/>
    <property type="project" value="InterPro"/>
</dbReference>
<comment type="similarity">
    <text evidence="2">Belongs to the metallo-dependent hydrolases superfamily. Hydantoinase/dihydropyrimidinase family.</text>
</comment>
<reference evidence="11" key="1">
    <citation type="journal article" date="2020" name="mSystems">
        <title>Genome- and Community-Level Interaction Insights into Carbon Utilization and Element Cycling Functions of Hydrothermarchaeota in Hydrothermal Sediment.</title>
        <authorList>
            <person name="Zhou Z."/>
            <person name="Liu Y."/>
            <person name="Xu W."/>
            <person name="Pan J."/>
            <person name="Luo Z.H."/>
            <person name="Li M."/>
        </authorList>
    </citation>
    <scope>NUCLEOTIDE SEQUENCE [LARGE SCALE GENOMIC DNA]</scope>
    <source>
        <strain evidence="11">SpSt-210</strain>
    </source>
</reference>
<evidence type="ECO:0000259" key="10">
    <source>
        <dbReference type="Pfam" id="PF01979"/>
    </source>
</evidence>
<comment type="cofactor">
    <cofactor evidence="1">
        <name>Zn(2+)</name>
        <dbReference type="ChEBI" id="CHEBI:29105"/>
    </cofactor>
</comment>
<evidence type="ECO:0000256" key="4">
    <source>
        <dbReference type="ARBA" id="ARBA00022553"/>
    </source>
</evidence>
<dbReference type="GO" id="GO:0004038">
    <property type="term" value="F:allantoinase activity"/>
    <property type="evidence" value="ECO:0007669"/>
    <property type="project" value="InterPro"/>
</dbReference>
<keyword evidence="6 11" id="KW-0378">Hydrolase</keyword>
<dbReference type="SUPFAM" id="SSF51338">
    <property type="entry name" value="Composite domain of metallo-dependent hydrolases"/>
    <property type="match status" value="1"/>
</dbReference>
<keyword evidence="7" id="KW-0862">Zinc</keyword>
<keyword evidence="4" id="KW-0597">Phosphoprotein</keyword>
<evidence type="ECO:0000256" key="5">
    <source>
        <dbReference type="ARBA" id="ARBA00022723"/>
    </source>
</evidence>
<keyword evidence="5" id="KW-0479">Metal-binding</keyword>
<evidence type="ECO:0000313" key="11">
    <source>
        <dbReference type="EMBL" id="HEG91052.1"/>
    </source>
</evidence>
<evidence type="ECO:0000256" key="8">
    <source>
        <dbReference type="ARBA" id="ARBA00055040"/>
    </source>
</evidence>
<dbReference type="SUPFAM" id="SSF51556">
    <property type="entry name" value="Metallo-dependent hydrolases"/>
    <property type="match status" value="1"/>
</dbReference>
<name>A0A831TBY2_9BACT</name>
<evidence type="ECO:0000256" key="2">
    <source>
        <dbReference type="ARBA" id="ARBA00008829"/>
    </source>
</evidence>
<dbReference type="GO" id="GO:0050897">
    <property type="term" value="F:cobalt ion binding"/>
    <property type="evidence" value="ECO:0007669"/>
    <property type="project" value="InterPro"/>
</dbReference>
<evidence type="ECO:0000256" key="3">
    <source>
        <dbReference type="ARBA" id="ARBA00011881"/>
    </source>
</evidence>
<dbReference type="GO" id="GO:0006145">
    <property type="term" value="P:purine nucleobase catabolic process"/>
    <property type="evidence" value="ECO:0007669"/>
    <property type="project" value="TreeGrafter"/>
</dbReference>
<dbReference type="AlphaFoldDB" id="A0A831TBY2"/>
<gene>
    <name evidence="11" type="primary">allB</name>
    <name evidence="11" type="ORF">ENP34_06385</name>
</gene>
<comment type="function">
    <text evidence="8">Catalyzes the stereospecific hydrolysis of the cyclic amide bond of D-hydantoin derivatives.</text>
</comment>
<evidence type="ECO:0000256" key="9">
    <source>
        <dbReference type="ARBA" id="ARBA00068457"/>
    </source>
</evidence>
<proteinExistence type="inferred from homology"/>
<dbReference type="Gene3D" id="2.30.40.10">
    <property type="entry name" value="Urease, subunit C, domain 1"/>
    <property type="match status" value="1"/>
</dbReference>
<dbReference type="NCBIfam" id="TIGR03178">
    <property type="entry name" value="allantoinase"/>
    <property type="match status" value="1"/>
</dbReference>
<dbReference type="InterPro" id="IPR032466">
    <property type="entry name" value="Metal_Hydrolase"/>
</dbReference>
<dbReference type="InterPro" id="IPR011059">
    <property type="entry name" value="Metal-dep_hydrolase_composite"/>
</dbReference>
<dbReference type="Pfam" id="PF01979">
    <property type="entry name" value="Amidohydro_1"/>
    <property type="match status" value="1"/>
</dbReference>
<organism evidence="11">
    <name type="scientific">Thermorudis peleae</name>
    <dbReference type="NCBI Taxonomy" id="1382356"/>
    <lineage>
        <taxon>Bacteria</taxon>
        <taxon>Pseudomonadati</taxon>
        <taxon>Thermomicrobiota</taxon>
        <taxon>Thermomicrobia</taxon>
        <taxon>Thermomicrobia incertae sedis</taxon>
        <taxon>Thermorudis</taxon>
    </lineage>
</organism>
<dbReference type="InterPro" id="IPR017593">
    <property type="entry name" value="Allantoinase"/>
</dbReference>
<dbReference type="InterPro" id="IPR050138">
    <property type="entry name" value="DHOase/Allantoinase_Hydrolase"/>
</dbReference>
<protein>
    <recommendedName>
        <fullName evidence="9">D-hydantoinase</fullName>
    </recommendedName>
</protein>
<dbReference type="InterPro" id="IPR006680">
    <property type="entry name" value="Amidohydro-rel"/>
</dbReference>
<dbReference type="PANTHER" id="PTHR43668:SF4">
    <property type="entry name" value="ALLANTOINASE"/>
    <property type="match status" value="1"/>
</dbReference>
<sequence length="499" mass="54504">MRLSVSSGERTTAPAERVLWRPRGQYNEASRGDCLVERSWAVRRVVVTGGVLALEDGPVRADLVIHDERIAAITLDASGVEADERIDATGLIVTPGGIDVHTHFKEPADPLLEGFTTGSLGAIAGGVTSVVEMPQASPPSSRGAHIREKRRLGEAHSIVDFALWGAAINQPLDHIDEMLDEGIVGIKSFMAGSSPGFPAATDETLLQVFRRLAGTGIPYGLHAENDDLLQAGIARMQALGRKDPLAHAESRPSIVEVEAVHRALFFAEQTGGHAYIVHCSTVGALELVQAARARGVRVSAETCPQYLTLSEEDLVRLGPFGRCAPPFRSAAEVEGLWRFLADRTIDVVSSDHCGYTIESKEAGWDDIWQAPLGLSGIQTLFPVTFDEMVNRRKLPLEDFVRVSAANPARIFSLYPRKGCIRVGADADLAFYDTRQQWTIRASDLLHRNKWTPFEGHTVGCRVVRTMIRGRVVYSWDGEHRVSAEPGYGRFLPRGYGRTG</sequence>
<comment type="caution">
    <text evidence="11">The sequence shown here is derived from an EMBL/GenBank/DDBJ whole genome shotgun (WGS) entry which is preliminary data.</text>
</comment>
<dbReference type="FunFam" id="3.20.20.140:FF:000217">
    <property type="entry name" value="Dihydropyrimidinase-related protein 1"/>
    <property type="match status" value="1"/>
</dbReference>
<accession>A0A831TBY2</accession>
<dbReference type="Gene3D" id="3.20.20.140">
    <property type="entry name" value="Metal-dependent hydrolases"/>
    <property type="match status" value="1"/>
</dbReference>
<dbReference type="EMBL" id="DSIY01000156">
    <property type="protein sequence ID" value="HEG91052.1"/>
    <property type="molecule type" value="Genomic_DNA"/>
</dbReference>
<dbReference type="GO" id="GO:0005737">
    <property type="term" value="C:cytoplasm"/>
    <property type="evidence" value="ECO:0007669"/>
    <property type="project" value="TreeGrafter"/>
</dbReference>
<feature type="domain" description="Amidohydrolase-related" evidence="10">
    <location>
        <begin position="92"/>
        <end position="472"/>
    </location>
</feature>